<dbReference type="STRING" id="139825.A0A401GT83"/>
<accession>A0A401GT83</accession>
<dbReference type="GeneID" id="38781861"/>
<dbReference type="OrthoDB" id="10266980at2759"/>
<evidence type="ECO:0000313" key="1">
    <source>
        <dbReference type="EMBL" id="GBE84944.1"/>
    </source>
</evidence>
<dbReference type="PANTHER" id="PTHR32027">
    <property type="entry name" value="CYTOSINE DEAMINASE"/>
    <property type="match status" value="1"/>
</dbReference>
<sequence length="491" mass="54157">MPQRSNQLVMMSGRDGDEGLNRRLVIHNVHLDLDDDGHAGTELYDVVCVDGIVDTISPAGCKDTEFTDLADSPDRCDLEQLDAEGRGILLPALCHGHIHLDKCFLLDKCDDLVSGDFTEALKVTAKAKSAFPADTEDLYDRGKRLITESVECGVTLMRAHVEVDRTVNMCCLEAGLRLREEFQDICDVQIAAFAQDPLFASLDDEHPGRNLDLLRNASRRAGVQAVGSAPYVEPSTEHAKRNIKLILDTAIENRLHVDFHLDYNVDLTSEPLIWYVLEQLHERIRSGRWHAGAHVCIGHATRLTLFSADEWTRFCQLVCENDLPVTLVGLPPSDLYMMGRNLPQAPRSTLNVPKLAREYGLKIGMSVNNIENAFTPQGPLDPLALCPLGVAIFQAGTRQDCRTLLEAVTLNTRTAIGHATMSPLTGESTSTCGLVPTIGNVADFVLLHDNETAYSAALNPSYSRTTIKAGVIVSRRLAKKWLREKKTVQSL</sequence>
<dbReference type="GO" id="GO:0016814">
    <property type="term" value="F:hydrolase activity, acting on carbon-nitrogen (but not peptide) bonds, in cyclic amidines"/>
    <property type="evidence" value="ECO:0007669"/>
    <property type="project" value="TreeGrafter"/>
</dbReference>
<dbReference type="Gene3D" id="3.20.20.140">
    <property type="entry name" value="Metal-dependent hydrolases"/>
    <property type="match status" value="1"/>
</dbReference>
<dbReference type="InterPro" id="IPR052349">
    <property type="entry name" value="Metallo-hydrolase_Enzymes"/>
</dbReference>
<keyword evidence="1" id="KW-0378">Hydrolase</keyword>
<dbReference type="EMBL" id="BFAD01000007">
    <property type="protein sequence ID" value="GBE84944.1"/>
    <property type="molecule type" value="Genomic_DNA"/>
</dbReference>
<name>A0A401GT83_9APHY</name>
<evidence type="ECO:0000313" key="2">
    <source>
        <dbReference type="Proteomes" id="UP000287166"/>
    </source>
</evidence>
<dbReference type="InParanoid" id="A0A401GT83"/>
<protein>
    <submittedName>
        <fullName evidence="1">Metallo-dependent hydrolase</fullName>
    </submittedName>
</protein>
<dbReference type="AlphaFoldDB" id="A0A401GT83"/>
<organism evidence="1 2">
    <name type="scientific">Sparassis crispa</name>
    <dbReference type="NCBI Taxonomy" id="139825"/>
    <lineage>
        <taxon>Eukaryota</taxon>
        <taxon>Fungi</taxon>
        <taxon>Dikarya</taxon>
        <taxon>Basidiomycota</taxon>
        <taxon>Agaricomycotina</taxon>
        <taxon>Agaricomycetes</taxon>
        <taxon>Polyporales</taxon>
        <taxon>Sparassidaceae</taxon>
        <taxon>Sparassis</taxon>
    </lineage>
</organism>
<dbReference type="SUPFAM" id="SSF51556">
    <property type="entry name" value="Metallo-dependent hydrolases"/>
    <property type="match status" value="1"/>
</dbReference>
<gene>
    <name evidence="1" type="ORF">SCP_0701260</name>
</gene>
<dbReference type="RefSeq" id="XP_027615857.1">
    <property type="nucleotide sequence ID" value="XM_027760056.1"/>
</dbReference>
<dbReference type="InterPro" id="IPR032466">
    <property type="entry name" value="Metal_Hydrolase"/>
</dbReference>
<keyword evidence="2" id="KW-1185">Reference proteome</keyword>
<dbReference type="PANTHER" id="PTHR32027:SF0">
    <property type="entry name" value="CYTOSINE DEAMINASE"/>
    <property type="match status" value="1"/>
</dbReference>
<proteinExistence type="predicted"/>
<comment type="caution">
    <text evidence="1">The sequence shown here is derived from an EMBL/GenBank/DDBJ whole genome shotgun (WGS) entry which is preliminary data.</text>
</comment>
<reference evidence="1 2" key="1">
    <citation type="journal article" date="2018" name="Sci. Rep.">
        <title>Genome sequence of the cauliflower mushroom Sparassis crispa (Hanabiratake) and its association with beneficial usage.</title>
        <authorList>
            <person name="Kiyama R."/>
            <person name="Furutani Y."/>
            <person name="Kawaguchi K."/>
            <person name="Nakanishi T."/>
        </authorList>
    </citation>
    <scope>NUCLEOTIDE SEQUENCE [LARGE SCALE GENOMIC DNA]</scope>
</reference>
<dbReference type="Proteomes" id="UP000287166">
    <property type="component" value="Unassembled WGS sequence"/>
</dbReference>